<keyword evidence="3" id="KW-1185">Reference proteome</keyword>
<accession>A0A8K0X1D6</accession>
<evidence type="ECO:0000313" key="2">
    <source>
        <dbReference type="EMBL" id="KAH7354126.1"/>
    </source>
</evidence>
<name>A0A8K0X1D6_9PEZI</name>
<reference evidence="2" key="1">
    <citation type="journal article" date="2021" name="Nat. Commun.">
        <title>Genetic determinants of endophytism in the Arabidopsis root mycobiome.</title>
        <authorList>
            <person name="Mesny F."/>
            <person name="Miyauchi S."/>
            <person name="Thiergart T."/>
            <person name="Pickel B."/>
            <person name="Atanasova L."/>
            <person name="Karlsson M."/>
            <person name="Huettel B."/>
            <person name="Barry K.W."/>
            <person name="Haridas S."/>
            <person name="Chen C."/>
            <person name="Bauer D."/>
            <person name="Andreopoulos W."/>
            <person name="Pangilinan J."/>
            <person name="LaButti K."/>
            <person name="Riley R."/>
            <person name="Lipzen A."/>
            <person name="Clum A."/>
            <person name="Drula E."/>
            <person name="Henrissat B."/>
            <person name="Kohler A."/>
            <person name="Grigoriev I.V."/>
            <person name="Martin F.M."/>
            <person name="Hacquard S."/>
        </authorList>
    </citation>
    <scope>NUCLEOTIDE SEQUENCE</scope>
    <source>
        <strain evidence="2">MPI-CAGE-AT-0016</strain>
    </source>
</reference>
<dbReference type="OrthoDB" id="5355007at2759"/>
<feature type="region of interest" description="Disordered" evidence="1">
    <location>
        <begin position="99"/>
        <end position="128"/>
    </location>
</feature>
<protein>
    <submittedName>
        <fullName evidence="2">Uncharacterized protein</fullName>
    </submittedName>
</protein>
<evidence type="ECO:0000256" key="1">
    <source>
        <dbReference type="SAM" id="MobiDB-lite"/>
    </source>
</evidence>
<dbReference type="EMBL" id="JAGPXD010000005">
    <property type="protein sequence ID" value="KAH7354126.1"/>
    <property type="molecule type" value="Genomic_DNA"/>
</dbReference>
<dbReference type="Proteomes" id="UP000813385">
    <property type="component" value="Unassembled WGS sequence"/>
</dbReference>
<proteinExistence type="predicted"/>
<dbReference type="AlphaFoldDB" id="A0A8K0X1D6"/>
<evidence type="ECO:0000313" key="3">
    <source>
        <dbReference type="Proteomes" id="UP000813385"/>
    </source>
</evidence>
<feature type="region of interest" description="Disordered" evidence="1">
    <location>
        <begin position="1"/>
        <end position="20"/>
    </location>
</feature>
<sequence length="154" mass="16152">MSSTPVKVPPSAANHSAATLDPDLRSQINAHLLKDGHVQKIQEVLLHSLHSNKGDWPTLVQAHALSLLRSGEVTTFSALLARVLEDVRNDTQARAAAVASGTAHVKTNGAKPTNGASSDPKPPLAMPSGVVDDMLKVVRESLDSVCEIEDAGPS</sequence>
<gene>
    <name evidence="2" type="ORF">B0T11DRAFT_301162</name>
</gene>
<organism evidence="2 3">
    <name type="scientific">Plectosphaerella cucumerina</name>
    <dbReference type="NCBI Taxonomy" id="40658"/>
    <lineage>
        <taxon>Eukaryota</taxon>
        <taxon>Fungi</taxon>
        <taxon>Dikarya</taxon>
        <taxon>Ascomycota</taxon>
        <taxon>Pezizomycotina</taxon>
        <taxon>Sordariomycetes</taxon>
        <taxon>Hypocreomycetidae</taxon>
        <taxon>Glomerellales</taxon>
        <taxon>Plectosphaerellaceae</taxon>
        <taxon>Plectosphaerella</taxon>
    </lineage>
</organism>
<comment type="caution">
    <text evidence="2">The sequence shown here is derived from an EMBL/GenBank/DDBJ whole genome shotgun (WGS) entry which is preliminary data.</text>
</comment>